<evidence type="ECO:0008006" key="3">
    <source>
        <dbReference type="Google" id="ProtNLM"/>
    </source>
</evidence>
<dbReference type="AlphaFoldDB" id="A0A379FUY1"/>
<reference evidence="1 2" key="1">
    <citation type="submission" date="2018-06" db="EMBL/GenBank/DDBJ databases">
        <authorList>
            <consortium name="Pathogen Informatics"/>
            <person name="Doyle S."/>
        </authorList>
    </citation>
    <scope>NUCLEOTIDE SEQUENCE [LARGE SCALE GENOMIC DNA]</scope>
    <source>
        <strain evidence="1 2">NCTC11801</strain>
    </source>
</reference>
<proteinExistence type="predicted"/>
<protein>
    <recommendedName>
        <fullName evidence="3">DUF5329 domain-containing protein</fullName>
    </recommendedName>
</protein>
<dbReference type="GeneID" id="93674110"/>
<gene>
    <name evidence="1" type="ORF">NCTC11801_03429</name>
</gene>
<dbReference type="InterPro" id="IPR035242">
    <property type="entry name" value="DUF5329"/>
</dbReference>
<name>A0A379FUY1_PRORE</name>
<accession>A0A379FUY1</accession>
<dbReference type="Proteomes" id="UP000254208">
    <property type="component" value="Unassembled WGS sequence"/>
</dbReference>
<dbReference type="RefSeq" id="WP_115167736.1">
    <property type="nucleotide sequence ID" value="NZ_ABEXOC020000014.1"/>
</dbReference>
<dbReference type="EMBL" id="UGTZ01000001">
    <property type="protein sequence ID" value="SUC32447.1"/>
    <property type="molecule type" value="Genomic_DNA"/>
</dbReference>
<evidence type="ECO:0000313" key="2">
    <source>
        <dbReference type="Proteomes" id="UP000254208"/>
    </source>
</evidence>
<organism evidence="1 2">
    <name type="scientific">Providencia rettgeri</name>
    <dbReference type="NCBI Taxonomy" id="587"/>
    <lineage>
        <taxon>Bacteria</taxon>
        <taxon>Pseudomonadati</taxon>
        <taxon>Pseudomonadota</taxon>
        <taxon>Gammaproteobacteria</taxon>
        <taxon>Enterobacterales</taxon>
        <taxon>Morganellaceae</taxon>
        <taxon>Providencia</taxon>
    </lineage>
</organism>
<evidence type="ECO:0000313" key="1">
    <source>
        <dbReference type="EMBL" id="SUC32447.1"/>
    </source>
</evidence>
<dbReference type="Pfam" id="PF17263">
    <property type="entry name" value="DUF5329"/>
    <property type="match status" value="1"/>
</dbReference>
<sequence>MQSLTAQLSNRFSSALVLFLSIFVTTQALALSPEEKMRTESLLAELGKQQNLTFTRNGTEYSAADAESHLRLKLRKTEKRLKTVEQFIDNVASKSSITGEEYQVKDAQGNVTSANEYLHELLKEKVDSKSK</sequence>